<organism evidence="1 2">
    <name type="scientific">Pseudomonas flexibilis</name>
    <dbReference type="NCBI Taxonomy" id="706570"/>
    <lineage>
        <taxon>Bacteria</taxon>
        <taxon>Pseudomonadati</taxon>
        <taxon>Pseudomonadota</taxon>
        <taxon>Gammaproteobacteria</taxon>
        <taxon>Pseudomonadales</taxon>
        <taxon>Pseudomonadaceae</taxon>
        <taxon>Pseudomonas</taxon>
    </lineage>
</organism>
<gene>
    <name evidence="1" type="ORF">PT85_15280</name>
</gene>
<dbReference type="AlphaFoldDB" id="A0A0B3BMI2"/>
<keyword evidence="2" id="KW-1185">Reference proteome</keyword>
<accession>A0A0B3BMI2</accession>
<evidence type="ECO:0000313" key="1">
    <source>
        <dbReference type="EMBL" id="KHO63850.1"/>
    </source>
</evidence>
<reference evidence="1 2" key="1">
    <citation type="submission" date="2014-11" db="EMBL/GenBank/DDBJ databases">
        <title>Genome sequence of Pseudomonas tuomuerensis JCM 14085.</title>
        <authorList>
            <person name="Shin S.-K."/>
            <person name="Yi H."/>
        </authorList>
    </citation>
    <scope>NUCLEOTIDE SEQUENCE [LARGE SCALE GENOMIC DNA]</scope>
    <source>
        <strain evidence="1 2">JCM 14085</strain>
    </source>
</reference>
<protein>
    <submittedName>
        <fullName evidence="1">Uncharacterized protein</fullName>
    </submittedName>
</protein>
<dbReference type="RefSeq" id="WP_039607145.1">
    <property type="nucleotide sequence ID" value="NZ_FMUP01000004.1"/>
</dbReference>
<evidence type="ECO:0000313" key="2">
    <source>
        <dbReference type="Proteomes" id="UP000030980"/>
    </source>
</evidence>
<name>A0A0B3BMI2_9PSED</name>
<dbReference type="OrthoDB" id="7018021at2"/>
<proteinExistence type="predicted"/>
<sequence>MCQTESRADFHQAHQDRAEADALRLFAQREVLGARWLTWVASELYRLNPPPYANMVRRALARLTGGDDEHA</sequence>
<comment type="caution">
    <text evidence="1">The sequence shown here is derived from an EMBL/GenBank/DDBJ whole genome shotgun (WGS) entry which is preliminary data.</text>
</comment>
<dbReference type="STRING" id="706570.PT85_15280"/>
<dbReference type="EMBL" id="JTAK01000006">
    <property type="protein sequence ID" value="KHO63850.1"/>
    <property type="molecule type" value="Genomic_DNA"/>
</dbReference>
<dbReference type="Proteomes" id="UP000030980">
    <property type="component" value="Unassembled WGS sequence"/>
</dbReference>